<gene>
    <name evidence="1" type="ORF">E3U43_007934</name>
</gene>
<dbReference type="Proteomes" id="UP000793456">
    <property type="component" value="Chromosome XXIV"/>
</dbReference>
<dbReference type="EMBL" id="CM011697">
    <property type="protein sequence ID" value="TMS02394.1"/>
    <property type="molecule type" value="Genomic_DNA"/>
</dbReference>
<comment type="caution">
    <text evidence="1">The sequence shown here is derived from an EMBL/GenBank/DDBJ whole genome shotgun (WGS) entry which is preliminary data.</text>
</comment>
<keyword evidence="2" id="KW-1185">Reference proteome</keyword>
<protein>
    <submittedName>
        <fullName evidence="1">Uncharacterized protein</fullName>
    </submittedName>
</protein>
<name>A0ACD3Q5Y8_LARCR</name>
<reference evidence="1" key="1">
    <citation type="submission" date="2018-11" db="EMBL/GenBank/DDBJ databases">
        <title>The sequence and de novo assembly of Larimichthys crocea genome using PacBio and Hi-C technologies.</title>
        <authorList>
            <person name="Xu P."/>
            <person name="Chen B."/>
            <person name="Zhou Z."/>
            <person name="Ke Q."/>
            <person name="Wu Y."/>
            <person name="Bai H."/>
            <person name="Pu F."/>
        </authorList>
    </citation>
    <scope>NUCLEOTIDE SEQUENCE</scope>
    <source>
        <tissue evidence="1">Muscle</tissue>
    </source>
</reference>
<proteinExistence type="predicted"/>
<sequence length="345" mass="38198">MNHTEGHCVRSKQRPTSSTSSTLPPISNRTLHHPSFMPLYAASGFMHHHNSQTLHPIIPAEFYYIDPTESSGRRNPNFVTELTVLDCFQLNTPPPVMTARPAPPTRPDPFRSGAHLTRNLGSLTFKIDTLHRPVQPSQVVLQLTQEEDQAITNLLKLHYQEPRQTDETRTAPHMDSHPEPAQVYEPCCSDVQHPSLRGHSQQGRCWSDAELDAANTLLSRFCLMEEVNIWSHDDNKTASTIPDSLPHQRQGSGTDFTQHDIDYVSFSCVGESGEQGWRDFVFAEGMDADDVAVGDASSSPPRLPSASSKSRTSVSRDQRTLSDSEGDAVLVLLSLGNVGSLDIVQ</sequence>
<evidence type="ECO:0000313" key="2">
    <source>
        <dbReference type="Proteomes" id="UP000793456"/>
    </source>
</evidence>
<evidence type="ECO:0000313" key="1">
    <source>
        <dbReference type="EMBL" id="TMS02394.1"/>
    </source>
</evidence>
<organism evidence="1 2">
    <name type="scientific">Larimichthys crocea</name>
    <name type="common">Large yellow croaker</name>
    <name type="synonym">Pseudosciaena crocea</name>
    <dbReference type="NCBI Taxonomy" id="215358"/>
    <lineage>
        <taxon>Eukaryota</taxon>
        <taxon>Metazoa</taxon>
        <taxon>Chordata</taxon>
        <taxon>Craniata</taxon>
        <taxon>Vertebrata</taxon>
        <taxon>Euteleostomi</taxon>
        <taxon>Actinopterygii</taxon>
        <taxon>Neopterygii</taxon>
        <taxon>Teleostei</taxon>
        <taxon>Neoteleostei</taxon>
        <taxon>Acanthomorphata</taxon>
        <taxon>Eupercaria</taxon>
        <taxon>Sciaenidae</taxon>
        <taxon>Larimichthys</taxon>
    </lineage>
</organism>
<accession>A0ACD3Q5Y8</accession>